<dbReference type="PANTHER" id="PTHR21625">
    <property type="entry name" value="NYD-SP28 PROTEIN"/>
    <property type="match status" value="1"/>
</dbReference>
<evidence type="ECO:0000256" key="6">
    <source>
        <dbReference type="SAM" id="MobiDB-lite"/>
    </source>
</evidence>
<evidence type="ECO:0000259" key="7">
    <source>
        <dbReference type="Pfam" id="PF14772"/>
    </source>
</evidence>
<sequence>MLSTTEDDEDAGPSVESINPEERIQARRLRIQKRIEQQKREALGEDVAAKLETSDEVGKGKEQIEESRNRLVKLRSDGFELVTNVRVAGDAREMQHRIQDAENRHARVEKLEAEAKASSEKFDEISRRWSAAHMKEIPHDLHDMLVEQTRSCDTVVDEKNKLINHLQLELKQKDDDYVKDLKKQSEDVDLMIERMEEQVKNLTKSYRDELLQIENAFVDERSTALKNQRKKWDGTVSQRGEREEDYLKMRFKRVEDHENQLDSLRTNDTEEYNMVKIKLETDVQILEQQLQQMKATYQLNQEKLEYNFQVLKKRDEENTITKSQQKRKITRLQDALNSFRIKLSKQEKHYKDENQSLVDEYKRIADQYKELHKKMRHFSATDRKKFEDVWRMNEEEVQSLVEKVLKADETIHHQQLGLPWHPPEKSFLKTSGPLEIQESDPRPTATSFAKEVLASSEASTTMQKSDAEVEIKVAPNVGCC</sequence>
<keyword evidence="4" id="KW-0969">Cilium</keyword>
<gene>
    <name evidence="8" type="primary">Iqca1-002</name>
</gene>
<dbReference type="PANTHER" id="PTHR21625:SF1">
    <property type="entry name" value="DYNEIN REGULATORY COMPLEX PROTEIN 1"/>
    <property type="match status" value="1"/>
</dbReference>
<dbReference type="EMBL" id="LR786024">
    <property type="protein sequence ID" value="CAB3256639.1"/>
    <property type="molecule type" value="mRNA"/>
</dbReference>
<reference evidence="8" key="1">
    <citation type="submission" date="2020-04" db="EMBL/GenBank/DDBJ databases">
        <authorList>
            <person name="Neveu A P."/>
        </authorList>
    </citation>
    <scope>NUCLEOTIDE SEQUENCE</scope>
    <source>
        <tissue evidence="8">Whole embryo</tissue>
    </source>
</reference>
<dbReference type="GO" id="GO:0060285">
    <property type="term" value="P:cilium-dependent cell motility"/>
    <property type="evidence" value="ECO:0007669"/>
    <property type="project" value="TreeGrafter"/>
</dbReference>
<accession>A0A6F9DFX4</accession>
<dbReference type="GO" id="GO:0070286">
    <property type="term" value="P:axonemal dynein complex assembly"/>
    <property type="evidence" value="ECO:0007669"/>
    <property type="project" value="InterPro"/>
</dbReference>
<dbReference type="Pfam" id="PF14772">
    <property type="entry name" value="NYD-SP28"/>
    <property type="match status" value="1"/>
</dbReference>
<feature type="coiled-coil region" evidence="5">
    <location>
        <begin position="156"/>
        <end position="212"/>
    </location>
</feature>
<keyword evidence="2" id="KW-0282">Flagellum</keyword>
<evidence type="ECO:0000313" key="8">
    <source>
        <dbReference type="EMBL" id="CAB3256639.1"/>
    </source>
</evidence>
<feature type="coiled-coil region" evidence="5">
    <location>
        <begin position="91"/>
        <end position="128"/>
    </location>
</feature>
<feature type="domain" description="Dynein regulatory complex protein 1/2 N-terminal" evidence="7">
    <location>
        <begin position="87"/>
        <end position="188"/>
    </location>
</feature>
<dbReference type="InterPro" id="IPR039505">
    <property type="entry name" value="DRC1/2_N"/>
</dbReference>
<feature type="region of interest" description="Disordered" evidence="6">
    <location>
        <begin position="434"/>
        <end position="466"/>
    </location>
</feature>
<organism evidence="8">
    <name type="scientific">Phallusia mammillata</name>
    <dbReference type="NCBI Taxonomy" id="59560"/>
    <lineage>
        <taxon>Eukaryota</taxon>
        <taxon>Metazoa</taxon>
        <taxon>Chordata</taxon>
        <taxon>Tunicata</taxon>
        <taxon>Ascidiacea</taxon>
        <taxon>Phlebobranchia</taxon>
        <taxon>Ascidiidae</taxon>
        <taxon>Phallusia</taxon>
    </lineage>
</organism>
<comment type="subcellular location">
    <subcellularLocation>
        <location evidence="1">Cytoplasm</location>
        <location evidence="1">Cytoskeleton</location>
        <location evidence="1">Flagellum axoneme</location>
    </subcellularLocation>
</comment>
<evidence type="ECO:0000256" key="4">
    <source>
        <dbReference type="ARBA" id="ARBA00023069"/>
    </source>
</evidence>
<feature type="region of interest" description="Disordered" evidence="6">
    <location>
        <begin position="1"/>
        <end position="23"/>
    </location>
</feature>
<evidence type="ECO:0000256" key="1">
    <source>
        <dbReference type="ARBA" id="ARBA00004611"/>
    </source>
</evidence>
<feature type="coiled-coil region" evidence="5">
    <location>
        <begin position="276"/>
        <end position="303"/>
    </location>
</feature>
<evidence type="ECO:0000256" key="3">
    <source>
        <dbReference type="ARBA" id="ARBA00023054"/>
    </source>
</evidence>
<protein>
    <submittedName>
        <fullName evidence="8">Dynein regulatory complex protein 1-like</fullName>
    </submittedName>
</protein>
<dbReference type="InterPro" id="IPR039750">
    <property type="entry name" value="DRC1/DRC2"/>
</dbReference>
<feature type="compositionally biased region" description="Acidic residues" evidence="6">
    <location>
        <begin position="1"/>
        <end position="11"/>
    </location>
</feature>
<keyword evidence="4" id="KW-0966">Cell projection</keyword>
<evidence type="ECO:0000256" key="5">
    <source>
        <dbReference type="SAM" id="Coils"/>
    </source>
</evidence>
<evidence type="ECO:0000256" key="2">
    <source>
        <dbReference type="ARBA" id="ARBA00022846"/>
    </source>
</evidence>
<dbReference type="AlphaFoldDB" id="A0A6F9DFX4"/>
<dbReference type="GO" id="GO:0005858">
    <property type="term" value="C:axonemal dynein complex"/>
    <property type="evidence" value="ECO:0007669"/>
    <property type="project" value="InterPro"/>
</dbReference>
<proteinExistence type="evidence at transcript level"/>
<dbReference type="GO" id="GO:0003352">
    <property type="term" value="P:regulation of cilium movement"/>
    <property type="evidence" value="ECO:0007669"/>
    <property type="project" value="TreeGrafter"/>
</dbReference>
<keyword evidence="3 5" id="KW-0175">Coiled coil</keyword>
<name>A0A6F9DFX4_9ASCI</name>